<comment type="caution">
    <text evidence="1">The sequence shown here is derived from an EMBL/GenBank/DDBJ whole genome shotgun (WGS) entry which is preliminary data.</text>
</comment>
<dbReference type="EMBL" id="BAAADG010000003">
    <property type="protein sequence ID" value="GAA0219804.1"/>
    <property type="molecule type" value="Genomic_DNA"/>
</dbReference>
<accession>A0ABN0TEP4</accession>
<protein>
    <recommendedName>
        <fullName evidence="3">Type II secretion system protein GspG C-terminal domain-containing protein</fullName>
    </recommendedName>
</protein>
<reference evidence="1 2" key="1">
    <citation type="journal article" date="2019" name="Int. J. Syst. Evol. Microbiol.">
        <title>The Global Catalogue of Microorganisms (GCM) 10K type strain sequencing project: providing services to taxonomists for standard genome sequencing and annotation.</title>
        <authorList>
            <consortium name="The Broad Institute Genomics Platform"/>
            <consortium name="The Broad Institute Genome Sequencing Center for Infectious Disease"/>
            <person name="Wu L."/>
            <person name="Ma J."/>
        </authorList>
    </citation>
    <scope>NUCLEOTIDE SEQUENCE [LARGE SCALE GENOMIC DNA]</scope>
    <source>
        <strain evidence="1 2">JCM 6886</strain>
    </source>
</reference>
<evidence type="ECO:0000313" key="2">
    <source>
        <dbReference type="Proteomes" id="UP001501476"/>
    </source>
</evidence>
<organism evidence="1 2">
    <name type="scientific">Methylophaga marina</name>
    <dbReference type="NCBI Taxonomy" id="45495"/>
    <lineage>
        <taxon>Bacteria</taxon>
        <taxon>Pseudomonadati</taxon>
        <taxon>Pseudomonadota</taxon>
        <taxon>Gammaproteobacteria</taxon>
        <taxon>Thiotrichales</taxon>
        <taxon>Piscirickettsiaceae</taxon>
        <taxon>Methylophaga</taxon>
    </lineage>
</organism>
<proteinExistence type="predicted"/>
<dbReference type="InterPro" id="IPR045584">
    <property type="entry name" value="Pilin-like"/>
</dbReference>
<evidence type="ECO:0008006" key="3">
    <source>
        <dbReference type="Google" id="ProtNLM"/>
    </source>
</evidence>
<gene>
    <name evidence="1" type="ORF">GCM10008964_09270</name>
</gene>
<evidence type="ECO:0000313" key="1">
    <source>
        <dbReference type="EMBL" id="GAA0219804.1"/>
    </source>
</evidence>
<name>A0ABN0TEP4_9GAMM</name>
<dbReference type="Proteomes" id="UP001501476">
    <property type="component" value="Unassembled WGS sequence"/>
</dbReference>
<dbReference type="SUPFAM" id="SSF54523">
    <property type="entry name" value="Pili subunits"/>
    <property type="match status" value="1"/>
</dbReference>
<sequence length="230" mass="25316">MLELVIVVAIMAIVAGSAIMSFGNTESDAEYQTTNYTLRQLASAVDRYLSDGNTLPELGDEIESPADINFLITKPSTSDDWKPDYRLGWRGPYIKGYKLFYVDVGTDLEADGSSSPTSGSVTTVPTLALPDAFSHQPVSPYYLWYKDAAGNIGIDSKIGRPFLILSQDLSGDKESLIRIVSLGENGTYEHACDYSQSNTLHENYCSRETLCSSGETDFNSQRDDLVLCFR</sequence>
<dbReference type="Gene3D" id="3.30.700.10">
    <property type="entry name" value="Glycoprotein, Type 4 Pilin"/>
    <property type="match status" value="1"/>
</dbReference>
<keyword evidence="2" id="KW-1185">Reference proteome</keyword>